<evidence type="ECO:0000256" key="6">
    <source>
        <dbReference type="ARBA" id="ARBA00022741"/>
    </source>
</evidence>
<dbReference type="PANTHER" id="PTHR34220">
    <property type="entry name" value="SENSOR HISTIDINE KINASE YPDA"/>
    <property type="match status" value="1"/>
</dbReference>
<dbReference type="Pfam" id="PF06580">
    <property type="entry name" value="His_kinase"/>
    <property type="match status" value="1"/>
</dbReference>
<name>A0A9D1K1E1_9FIRM</name>
<dbReference type="SUPFAM" id="SSF55874">
    <property type="entry name" value="ATPase domain of HSP90 chaperone/DNA topoisomerase II/histidine kinase"/>
    <property type="match status" value="1"/>
</dbReference>
<dbReference type="SMART" id="SM00387">
    <property type="entry name" value="HATPase_c"/>
    <property type="match status" value="1"/>
</dbReference>
<dbReference type="GO" id="GO:0005524">
    <property type="term" value="F:ATP binding"/>
    <property type="evidence" value="ECO:0007669"/>
    <property type="project" value="UniProtKB-KW"/>
</dbReference>
<dbReference type="GO" id="GO:0000155">
    <property type="term" value="F:phosphorelay sensor kinase activity"/>
    <property type="evidence" value="ECO:0007669"/>
    <property type="project" value="InterPro"/>
</dbReference>
<dbReference type="Pfam" id="PF02518">
    <property type="entry name" value="HATPase_c"/>
    <property type="match status" value="1"/>
</dbReference>
<evidence type="ECO:0000256" key="9">
    <source>
        <dbReference type="ARBA" id="ARBA00022989"/>
    </source>
</evidence>
<keyword evidence="5 12" id="KW-0812">Transmembrane</keyword>
<keyword evidence="11 12" id="KW-0472">Membrane</keyword>
<evidence type="ECO:0000256" key="12">
    <source>
        <dbReference type="SAM" id="Phobius"/>
    </source>
</evidence>
<keyword evidence="3" id="KW-0597">Phosphoprotein</keyword>
<keyword evidence="8" id="KW-0067">ATP-binding</keyword>
<feature type="domain" description="Histidine kinase/HSP90-like ATPase" evidence="13">
    <location>
        <begin position="488"/>
        <end position="599"/>
    </location>
</feature>
<keyword evidence="9 12" id="KW-1133">Transmembrane helix</keyword>
<evidence type="ECO:0000313" key="14">
    <source>
        <dbReference type="EMBL" id="HIS77707.1"/>
    </source>
</evidence>
<dbReference type="PANTHER" id="PTHR34220:SF11">
    <property type="entry name" value="SENSOR PROTEIN KINASE HPTS"/>
    <property type="match status" value="1"/>
</dbReference>
<evidence type="ECO:0000256" key="2">
    <source>
        <dbReference type="ARBA" id="ARBA00022475"/>
    </source>
</evidence>
<reference evidence="14" key="1">
    <citation type="submission" date="2020-10" db="EMBL/GenBank/DDBJ databases">
        <authorList>
            <person name="Gilroy R."/>
        </authorList>
    </citation>
    <scope>NUCLEOTIDE SEQUENCE</scope>
    <source>
        <strain evidence="14">CHK199-13235</strain>
    </source>
</reference>
<comment type="caution">
    <text evidence="14">The sequence shown here is derived from an EMBL/GenBank/DDBJ whole genome shotgun (WGS) entry which is preliminary data.</text>
</comment>
<comment type="subcellular location">
    <subcellularLocation>
        <location evidence="1">Cell membrane</location>
        <topology evidence="1">Multi-pass membrane protein</topology>
    </subcellularLocation>
</comment>
<evidence type="ECO:0000313" key="15">
    <source>
        <dbReference type="Proteomes" id="UP000824002"/>
    </source>
</evidence>
<keyword evidence="2" id="KW-1003">Cell membrane</keyword>
<dbReference type="InterPro" id="IPR050640">
    <property type="entry name" value="Bact_2-comp_sensor_kinase"/>
</dbReference>
<keyword evidence="6" id="KW-0547">Nucleotide-binding</keyword>
<evidence type="ECO:0000259" key="13">
    <source>
        <dbReference type="SMART" id="SM00387"/>
    </source>
</evidence>
<evidence type="ECO:0000256" key="10">
    <source>
        <dbReference type="ARBA" id="ARBA00023012"/>
    </source>
</evidence>
<gene>
    <name evidence="14" type="ORF">IAB51_13065</name>
</gene>
<evidence type="ECO:0000256" key="3">
    <source>
        <dbReference type="ARBA" id="ARBA00022553"/>
    </source>
</evidence>
<proteinExistence type="predicted"/>
<evidence type="ECO:0000256" key="11">
    <source>
        <dbReference type="ARBA" id="ARBA00023136"/>
    </source>
</evidence>
<accession>A0A9D1K1E1</accession>
<protein>
    <submittedName>
        <fullName evidence="14">Histidine kinase</fullName>
    </submittedName>
</protein>
<dbReference type="InterPro" id="IPR010559">
    <property type="entry name" value="Sig_transdc_His_kin_internal"/>
</dbReference>
<dbReference type="InterPro" id="IPR003594">
    <property type="entry name" value="HATPase_dom"/>
</dbReference>
<evidence type="ECO:0000256" key="1">
    <source>
        <dbReference type="ARBA" id="ARBA00004651"/>
    </source>
</evidence>
<reference evidence="14" key="2">
    <citation type="journal article" date="2021" name="PeerJ">
        <title>Extensive microbial diversity within the chicken gut microbiome revealed by metagenomics and culture.</title>
        <authorList>
            <person name="Gilroy R."/>
            <person name="Ravi A."/>
            <person name="Getino M."/>
            <person name="Pursley I."/>
            <person name="Horton D.L."/>
            <person name="Alikhan N.F."/>
            <person name="Baker D."/>
            <person name="Gharbi K."/>
            <person name="Hall N."/>
            <person name="Watson M."/>
            <person name="Adriaenssens E.M."/>
            <person name="Foster-Nyarko E."/>
            <person name="Jarju S."/>
            <person name="Secka A."/>
            <person name="Antonio M."/>
            <person name="Oren A."/>
            <person name="Chaudhuri R.R."/>
            <person name="La Ragione R."/>
            <person name="Hildebrand F."/>
            <person name="Pallen M.J."/>
        </authorList>
    </citation>
    <scope>NUCLEOTIDE SEQUENCE</scope>
    <source>
        <strain evidence="14">CHK199-13235</strain>
    </source>
</reference>
<dbReference type="GO" id="GO:0005886">
    <property type="term" value="C:plasma membrane"/>
    <property type="evidence" value="ECO:0007669"/>
    <property type="project" value="UniProtKB-SubCell"/>
</dbReference>
<dbReference type="InterPro" id="IPR036890">
    <property type="entry name" value="HATPase_C_sf"/>
</dbReference>
<sequence length="611" mass="70547">MNFYKKYIKDKLFNKLTLLITGVYLLILLVLGSIFGGYLHSVQLESDIDYFVRTIDELNEQFELTKANAEKIRYDFYYELYNNRELLQYFSKSSDEFQRNKPEFMNYASRLLNTYNDFQKVSFYRIEEQDLTTAGKTPQYRQSDSLESIFLKQNAELFQQNGNAPIIMASPDTIFSSPHLRVVIPINEYYLSGRLHSYLIIDMIPSSLNEIVSKFEKDAASEYLAFNPEGSAIYDSEGIYSGTRPDIWETLRKVPEFSISDSKRQYDTMFLDNRQVCALRNSENDLGLNIVCLFSMQEITKNTRYILLVTFTFMLLAGGIGTVAIYFITKKVASRVYSLIKEIKTSRTDQMNRIPQKSTCTDEIEEIAQEFAEVFQEQQTYLKRAYEYEIQKKNISFQLLQSQINPHFLFNTLEAIRMKSVEEDALDTAQLIYALATLLRQSYKKQTVSSIGAELKYAEMYISLFQLRYPDRIHYQTEISPQLISCGILSNLLQPLIENCMVHGFDQSIPCYQISVSVLEEGQDIVIQIRDNGIGISQASLEKIQKTLETTASKNTLTRIGLTNVNDRIKIVYGDRYGVFLESVEGESTTVTMRLQKMTVDELKALETSIL</sequence>
<dbReference type="Gene3D" id="3.30.565.10">
    <property type="entry name" value="Histidine kinase-like ATPase, C-terminal domain"/>
    <property type="match status" value="1"/>
</dbReference>
<evidence type="ECO:0000256" key="7">
    <source>
        <dbReference type="ARBA" id="ARBA00022777"/>
    </source>
</evidence>
<evidence type="ECO:0000256" key="5">
    <source>
        <dbReference type="ARBA" id="ARBA00022692"/>
    </source>
</evidence>
<dbReference type="Proteomes" id="UP000824002">
    <property type="component" value="Unassembled WGS sequence"/>
</dbReference>
<evidence type="ECO:0000256" key="8">
    <source>
        <dbReference type="ARBA" id="ARBA00022840"/>
    </source>
</evidence>
<feature type="transmembrane region" description="Helical" evidence="12">
    <location>
        <begin position="305"/>
        <end position="328"/>
    </location>
</feature>
<dbReference type="EMBL" id="DVJP01000084">
    <property type="protein sequence ID" value="HIS77707.1"/>
    <property type="molecule type" value="Genomic_DNA"/>
</dbReference>
<organism evidence="14 15">
    <name type="scientific">Candidatus Merdivicinus excrementipullorum</name>
    <dbReference type="NCBI Taxonomy" id="2840867"/>
    <lineage>
        <taxon>Bacteria</taxon>
        <taxon>Bacillati</taxon>
        <taxon>Bacillota</taxon>
        <taxon>Clostridia</taxon>
        <taxon>Eubacteriales</taxon>
        <taxon>Oscillospiraceae</taxon>
        <taxon>Oscillospiraceae incertae sedis</taxon>
        <taxon>Candidatus Merdivicinus</taxon>
    </lineage>
</organism>
<keyword evidence="7 14" id="KW-0418">Kinase</keyword>
<keyword evidence="4" id="KW-0808">Transferase</keyword>
<feature type="transmembrane region" description="Helical" evidence="12">
    <location>
        <begin position="12"/>
        <end position="39"/>
    </location>
</feature>
<evidence type="ECO:0000256" key="4">
    <source>
        <dbReference type="ARBA" id="ARBA00022679"/>
    </source>
</evidence>
<keyword evidence="10" id="KW-0902">Two-component regulatory system</keyword>
<dbReference type="AlphaFoldDB" id="A0A9D1K1E1"/>